<sequence>MADKKHSSEKEKSFRTPKKNKNLLTRRNFISAAAGIGAMGVIAKGAKKTKEDESKMPVWTGDLKSSTKPAPRIPTTSRPNGLNMIVIIADTFRADHLGCYGSTRIKTPYLDKLAKEGVLFADATA</sequence>
<organism evidence="3">
    <name type="scientific">marine sediment metagenome</name>
    <dbReference type="NCBI Taxonomy" id="412755"/>
    <lineage>
        <taxon>unclassified sequences</taxon>
        <taxon>metagenomes</taxon>
        <taxon>ecological metagenomes</taxon>
    </lineage>
</organism>
<dbReference type="Pfam" id="PF00884">
    <property type="entry name" value="Sulfatase"/>
    <property type="match status" value="1"/>
</dbReference>
<name>X0XTK0_9ZZZZ</name>
<gene>
    <name evidence="3" type="ORF">S01H1_48630</name>
</gene>
<dbReference type="InterPro" id="IPR017850">
    <property type="entry name" value="Alkaline_phosphatase_core_sf"/>
</dbReference>
<dbReference type="EMBL" id="BARS01031236">
    <property type="protein sequence ID" value="GAG28206.1"/>
    <property type="molecule type" value="Genomic_DNA"/>
</dbReference>
<feature type="non-terminal residue" evidence="3">
    <location>
        <position position="125"/>
    </location>
</feature>
<dbReference type="SUPFAM" id="SSF53649">
    <property type="entry name" value="Alkaline phosphatase-like"/>
    <property type="match status" value="1"/>
</dbReference>
<evidence type="ECO:0000256" key="1">
    <source>
        <dbReference type="SAM" id="MobiDB-lite"/>
    </source>
</evidence>
<protein>
    <recommendedName>
        <fullName evidence="2">Sulfatase N-terminal domain-containing protein</fullName>
    </recommendedName>
</protein>
<dbReference type="InterPro" id="IPR000917">
    <property type="entry name" value="Sulfatase_N"/>
</dbReference>
<feature type="domain" description="Sulfatase N-terminal" evidence="2">
    <location>
        <begin position="83"/>
        <end position="123"/>
    </location>
</feature>
<feature type="compositionally biased region" description="Basic and acidic residues" evidence="1">
    <location>
        <begin position="1"/>
        <end position="14"/>
    </location>
</feature>
<evidence type="ECO:0000259" key="2">
    <source>
        <dbReference type="Pfam" id="PF00884"/>
    </source>
</evidence>
<evidence type="ECO:0000313" key="3">
    <source>
        <dbReference type="EMBL" id="GAG28206.1"/>
    </source>
</evidence>
<dbReference type="Gene3D" id="3.40.720.10">
    <property type="entry name" value="Alkaline Phosphatase, subunit A"/>
    <property type="match status" value="1"/>
</dbReference>
<feature type="region of interest" description="Disordered" evidence="1">
    <location>
        <begin position="46"/>
        <end position="77"/>
    </location>
</feature>
<comment type="caution">
    <text evidence="3">The sequence shown here is derived from an EMBL/GenBank/DDBJ whole genome shotgun (WGS) entry which is preliminary data.</text>
</comment>
<feature type="compositionally biased region" description="Polar residues" evidence="1">
    <location>
        <begin position="63"/>
        <end position="77"/>
    </location>
</feature>
<dbReference type="AlphaFoldDB" id="X0XTK0"/>
<reference evidence="3" key="1">
    <citation type="journal article" date="2014" name="Front. Microbiol.">
        <title>High frequency of phylogenetically diverse reductive dehalogenase-homologous genes in deep subseafloor sedimentary metagenomes.</title>
        <authorList>
            <person name="Kawai M."/>
            <person name="Futagami T."/>
            <person name="Toyoda A."/>
            <person name="Takaki Y."/>
            <person name="Nishi S."/>
            <person name="Hori S."/>
            <person name="Arai W."/>
            <person name="Tsubouchi T."/>
            <person name="Morono Y."/>
            <person name="Uchiyama I."/>
            <person name="Ito T."/>
            <person name="Fujiyama A."/>
            <person name="Inagaki F."/>
            <person name="Takami H."/>
        </authorList>
    </citation>
    <scope>NUCLEOTIDE SEQUENCE</scope>
    <source>
        <strain evidence="3">Expedition CK06-06</strain>
    </source>
</reference>
<feature type="region of interest" description="Disordered" evidence="1">
    <location>
        <begin position="1"/>
        <end position="22"/>
    </location>
</feature>
<accession>X0XTK0</accession>
<proteinExistence type="predicted"/>